<sequence length="131" mass="15676">MDNFNMDKITLEYFTNKQTYKRYLAKHDPSKSKIQLYQDIHEHKNELQLLFSTLLENADDSQYSNLLPKYELFMEACLYHLANLKDQENTSQEDNPYHKDSEDTIFDKCEDVKILPTSNIEFWKAAQVTRR</sequence>
<accession>A0A6C0CKS9</accession>
<proteinExistence type="predicted"/>
<dbReference type="AlphaFoldDB" id="A0A6C0CKS9"/>
<reference evidence="1" key="1">
    <citation type="journal article" date="2020" name="Nature">
        <title>Giant virus diversity and host interactions through global metagenomics.</title>
        <authorList>
            <person name="Schulz F."/>
            <person name="Roux S."/>
            <person name="Paez-Espino D."/>
            <person name="Jungbluth S."/>
            <person name="Walsh D.A."/>
            <person name="Denef V.J."/>
            <person name="McMahon K.D."/>
            <person name="Konstantinidis K.T."/>
            <person name="Eloe-Fadrosh E.A."/>
            <person name="Kyrpides N.C."/>
            <person name="Woyke T."/>
        </authorList>
    </citation>
    <scope>NUCLEOTIDE SEQUENCE</scope>
    <source>
        <strain evidence="1">GVMAG-M-3300021375-17</strain>
    </source>
</reference>
<dbReference type="EMBL" id="MN739451">
    <property type="protein sequence ID" value="QHT05208.1"/>
    <property type="molecule type" value="Genomic_DNA"/>
</dbReference>
<evidence type="ECO:0000313" key="1">
    <source>
        <dbReference type="EMBL" id="QHT05208.1"/>
    </source>
</evidence>
<name>A0A6C0CKS9_9ZZZZ</name>
<organism evidence="1">
    <name type="scientific">viral metagenome</name>
    <dbReference type="NCBI Taxonomy" id="1070528"/>
    <lineage>
        <taxon>unclassified sequences</taxon>
        <taxon>metagenomes</taxon>
        <taxon>organismal metagenomes</taxon>
    </lineage>
</organism>
<protein>
    <submittedName>
        <fullName evidence="1">Uncharacterized protein</fullName>
    </submittedName>
</protein>